<dbReference type="SUPFAM" id="SSF81383">
    <property type="entry name" value="F-box domain"/>
    <property type="match status" value="1"/>
</dbReference>
<dbReference type="InterPro" id="IPR036047">
    <property type="entry name" value="F-box-like_dom_sf"/>
</dbReference>
<name>A0A316YLT3_9BASI</name>
<dbReference type="RefSeq" id="XP_025377535.1">
    <property type="nucleotide sequence ID" value="XM_025521659.1"/>
</dbReference>
<evidence type="ECO:0000256" key="1">
    <source>
        <dbReference type="SAM" id="MobiDB-lite"/>
    </source>
</evidence>
<reference evidence="3" key="1">
    <citation type="journal article" date="2018" name="Mol. Biol. Evol.">
        <title>Broad Genomic Sampling Reveals a Smut Pathogenic Ancestry of the Fungal Clade Ustilaginomycotina.</title>
        <authorList>
            <person name="Kijpornyongpan T."/>
            <person name="Mondo S.J."/>
            <person name="Barry K."/>
            <person name="Sandor L."/>
            <person name="Lee J."/>
            <person name="Lipzen A."/>
            <person name="Pangilinan J."/>
            <person name="LaButti K."/>
            <person name="Hainaut M."/>
            <person name="Henrissat B."/>
            <person name="Grigoriev I.V."/>
            <person name="Spatafora J.W."/>
            <person name="Aime M.C."/>
        </authorList>
    </citation>
    <scope>NUCLEOTIDE SEQUENCE [LARGE SCALE GENOMIC DNA]</scope>
    <source>
        <strain evidence="3">MCA 4198</strain>
    </source>
</reference>
<dbReference type="InterPro" id="IPR036322">
    <property type="entry name" value="WD40_repeat_dom_sf"/>
</dbReference>
<dbReference type="PROSITE" id="PS50181">
    <property type="entry name" value="FBOX"/>
    <property type="match status" value="1"/>
</dbReference>
<dbReference type="Gene3D" id="1.20.1280.50">
    <property type="match status" value="1"/>
</dbReference>
<organism evidence="3 4">
    <name type="scientific">Acaromyces ingoldii</name>
    <dbReference type="NCBI Taxonomy" id="215250"/>
    <lineage>
        <taxon>Eukaryota</taxon>
        <taxon>Fungi</taxon>
        <taxon>Dikarya</taxon>
        <taxon>Basidiomycota</taxon>
        <taxon>Ustilaginomycotina</taxon>
        <taxon>Exobasidiomycetes</taxon>
        <taxon>Exobasidiales</taxon>
        <taxon>Cryptobasidiaceae</taxon>
        <taxon>Acaromyces</taxon>
    </lineage>
</organism>
<keyword evidence="4" id="KW-1185">Reference proteome</keyword>
<sequence length="612" mass="65391">MALEDVDLDVLLLIFSHLDASSLASLSRTCRALHRVVEQHGWSTLIRGGTRRLSVVAAPDSKSSNKSFSPAKHTVCVDCNWQKRRLIASQNGLPPPPASQSPRKGGAGLTLAPQHPSARPMPLLLLTPSSLLLFTRSELRCWPASALSTSGPIDLQGGRLSLLINPNGLDGAGGGSTAYWDISACAQLDRKGEWIAIGRANGLMEVIHIDAELTTATRAATRKSRSAKNTPLNFVNLAWLSDHAHSTGSPIQSVHSDQRGLVAFGAKNGVIELYKVSFEDGAANRTRRAVRLLLVDRWSIGKRPWSMWLGGAAGSSPATWLAVGTMGSEPLVVFPLDSKTHRPGRPIGLTCAPGRKVAVHALASSSPCAAPTGSGMTPIDPKLLFAGCYDGILRVYDVPRILSSGADEGRSPVYEFQDRFGPSAIFSLALGVGKGGRSVAAGVATHGVVKFFDVPLCSAWARRHRHLNATAKRQIVIGEGALGEIALNGTENSGDCEEPPSRPPRCGTKVEEQGDEEDCEAGGWSLYASGPRGGNSPVYSLVAQHDRLFGVTDSRLCELDLRPSLFSTSSSSPRPANGTTNGIDHEAKRRQEGRLAYYRHLDMNLEETELPP</sequence>
<dbReference type="Pfam" id="PF12937">
    <property type="entry name" value="F-box-like"/>
    <property type="match status" value="1"/>
</dbReference>
<dbReference type="EMBL" id="KZ819636">
    <property type="protein sequence ID" value="PWN90337.1"/>
    <property type="molecule type" value="Genomic_DNA"/>
</dbReference>
<evidence type="ECO:0000259" key="2">
    <source>
        <dbReference type="PROSITE" id="PS50181"/>
    </source>
</evidence>
<dbReference type="InterPro" id="IPR001810">
    <property type="entry name" value="F-box_dom"/>
</dbReference>
<protein>
    <recommendedName>
        <fullName evidence="2">F-box domain-containing protein</fullName>
    </recommendedName>
</protein>
<dbReference type="OrthoDB" id="1259151at2759"/>
<feature type="region of interest" description="Disordered" evidence="1">
    <location>
        <begin position="565"/>
        <end position="591"/>
    </location>
</feature>
<dbReference type="GeneID" id="37043575"/>
<evidence type="ECO:0000313" key="4">
    <source>
        <dbReference type="Proteomes" id="UP000245768"/>
    </source>
</evidence>
<dbReference type="SUPFAM" id="SSF50978">
    <property type="entry name" value="WD40 repeat-like"/>
    <property type="match status" value="1"/>
</dbReference>
<evidence type="ECO:0000313" key="3">
    <source>
        <dbReference type="EMBL" id="PWN90337.1"/>
    </source>
</evidence>
<proteinExistence type="predicted"/>
<dbReference type="Proteomes" id="UP000245768">
    <property type="component" value="Unassembled WGS sequence"/>
</dbReference>
<feature type="region of interest" description="Disordered" evidence="1">
    <location>
        <begin position="90"/>
        <end position="113"/>
    </location>
</feature>
<dbReference type="InParanoid" id="A0A316YLT3"/>
<gene>
    <name evidence="3" type="ORF">FA10DRAFT_266827</name>
</gene>
<dbReference type="AlphaFoldDB" id="A0A316YLT3"/>
<feature type="region of interest" description="Disordered" evidence="1">
    <location>
        <begin position="489"/>
        <end position="510"/>
    </location>
</feature>
<feature type="domain" description="F-box" evidence="2">
    <location>
        <begin position="1"/>
        <end position="45"/>
    </location>
</feature>
<accession>A0A316YLT3</accession>
<feature type="compositionally biased region" description="Low complexity" evidence="1">
    <location>
        <begin position="565"/>
        <end position="575"/>
    </location>
</feature>